<dbReference type="EMBL" id="JAMWBK010000003">
    <property type="protein sequence ID" value="KAJ8907257.1"/>
    <property type="molecule type" value="Genomic_DNA"/>
</dbReference>
<dbReference type="GO" id="GO:0006334">
    <property type="term" value="P:nucleosome assembly"/>
    <property type="evidence" value="ECO:0007669"/>
    <property type="project" value="InterPro"/>
</dbReference>
<organism evidence="4 5">
    <name type="scientific">Rhodosorus marinus</name>
    <dbReference type="NCBI Taxonomy" id="101924"/>
    <lineage>
        <taxon>Eukaryota</taxon>
        <taxon>Rhodophyta</taxon>
        <taxon>Stylonematophyceae</taxon>
        <taxon>Stylonematales</taxon>
        <taxon>Stylonemataceae</taxon>
        <taxon>Rhodosorus</taxon>
    </lineage>
</organism>
<dbReference type="InterPro" id="IPR002164">
    <property type="entry name" value="NAP_family"/>
</dbReference>
<evidence type="ECO:0000256" key="1">
    <source>
        <dbReference type="ARBA" id="ARBA00009947"/>
    </source>
</evidence>
<evidence type="ECO:0000313" key="4">
    <source>
        <dbReference type="EMBL" id="KAJ8907257.1"/>
    </source>
</evidence>
<protein>
    <recommendedName>
        <fullName evidence="6">Nucleosome assembly protein</fullName>
    </recommendedName>
</protein>
<evidence type="ECO:0008006" key="6">
    <source>
        <dbReference type="Google" id="ProtNLM"/>
    </source>
</evidence>
<dbReference type="AlphaFoldDB" id="A0AAV8V248"/>
<feature type="region of interest" description="Disordered" evidence="3">
    <location>
        <begin position="193"/>
        <end position="215"/>
    </location>
</feature>
<gene>
    <name evidence="4" type="ORF">NDN08_003738</name>
</gene>
<evidence type="ECO:0000313" key="5">
    <source>
        <dbReference type="Proteomes" id="UP001157974"/>
    </source>
</evidence>
<accession>A0AAV8V248</accession>
<evidence type="ECO:0000256" key="3">
    <source>
        <dbReference type="SAM" id="MobiDB-lite"/>
    </source>
</evidence>
<reference evidence="4 5" key="1">
    <citation type="journal article" date="2023" name="Nat. Commun.">
        <title>Origin of minicircular mitochondrial genomes in red algae.</title>
        <authorList>
            <person name="Lee Y."/>
            <person name="Cho C.H."/>
            <person name="Lee Y.M."/>
            <person name="Park S.I."/>
            <person name="Yang J.H."/>
            <person name="West J.A."/>
            <person name="Bhattacharya D."/>
            <person name="Yoon H.S."/>
        </authorList>
    </citation>
    <scope>NUCLEOTIDE SEQUENCE [LARGE SCALE GENOMIC DNA]</scope>
    <source>
        <strain evidence="4 5">CCMP1338</strain>
        <tissue evidence="4">Whole cell</tissue>
    </source>
</reference>
<name>A0AAV8V248_9RHOD</name>
<keyword evidence="5" id="KW-1185">Reference proteome</keyword>
<evidence type="ECO:0000256" key="2">
    <source>
        <dbReference type="RuleBase" id="RU003876"/>
    </source>
</evidence>
<comment type="similarity">
    <text evidence="1 2">Belongs to the nucleosome assembly protein (NAP) family.</text>
</comment>
<comment type="caution">
    <text evidence="4">The sequence shown here is derived from an EMBL/GenBank/DDBJ whole genome shotgun (WGS) entry which is preliminary data.</text>
</comment>
<sequence length="215" mass="24957">MGSEERIIAHLKRVSDRLKKYAAEHGRSVGLKVEEMELIEERRKLVRDLNGFWVKAMIRDETLSGQFSTKDIEVLKHLVDIRTEEKQADQEFTIVFVFNENPFFSNPQICKKVTAHRSDGFVRVEPAAISWYENKHSTLAEDQMNDAFRECFSFFEWLESKEDLMGIALHIRGEFLSSAVDLFLSEVSGDDLFETETQTEDQDEESTLLSSDDEY</sequence>
<dbReference type="Proteomes" id="UP001157974">
    <property type="component" value="Unassembled WGS sequence"/>
</dbReference>
<dbReference type="PANTHER" id="PTHR11875">
    <property type="entry name" value="TESTIS-SPECIFIC Y-ENCODED PROTEIN"/>
    <property type="match status" value="1"/>
</dbReference>
<dbReference type="Pfam" id="PF00956">
    <property type="entry name" value="NAP"/>
    <property type="match status" value="1"/>
</dbReference>
<dbReference type="GO" id="GO:0005634">
    <property type="term" value="C:nucleus"/>
    <property type="evidence" value="ECO:0007669"/>
    <property type="project" value="InterPro"/>
</dbReference>
<dbReference type="InterPro" id="IPR037231">
    <property type="entry name" value="NAP-like_sf"/>
</dbReference>
<dbReference type="Gene3D" id="3.30.1120.90">
    <property type="entry name" value="Nucleosome assembly protein"/>
    <property type="match status" value="1"/>
</dbReference>
<dbReference type="SUPFAM" id="SSF143113">
    <property type="entry name" value="NAP-like"/>
    <property type="match status" value="1"/>
</dbReference>
<proteinExistence type="inferred from homology"/>